<proteinExistence type="predicted"/>
<reference evidence="2 3" key="1">
    <citation type="submission" date="2019-07" db="EMBL/GenBank/DDBJ databases">
        <authorList>
            <person name="Kim J."/>
        </authorList>
    </citation>
    <scope>NUCLEOTIDE SEQUENCE [LARGE SCALE GENOMIC DNA]</scope>
    <source>
        <strain evidence="2 3">MJ1a</strain>
    </source>
</reference>
<feature type="region of interest" description="Disordered" evidence="1">
    <location>
        <begin position="36"/>
        <end position="59"/>
    </location>
</feature>
<dbReference type="EMBL" id="VOEI01000004">
    <property type="protein sequence ID" value="TWR25389.1"/>
    <property type="molecule type" value="Genomic_DNA"/>
</dbReference>
<evidence type="ECO:0000256" key="1">
    <source>
        <dbReference type="SAM" id="MobiDB-lite"/>
    </source>
</evidence>
<organism evidence="2 3">
    <name type="scientific">Mucilaginibacter achroorhodeus</name>
    <dbReference type="NCBI Taxonomy" id="2599294"/>
    <lineage>
        <taxon>Bacteria</taxon>
        <taxon>Pseudomonadati</taxon>
        <taxon>Bacteroidota</taxon>
        <taxon>Sphingobacteriia</taxon>
        <taxon>Sphingobacteriales</taxon>
        <taxon>Sphingobacteriaceae</taxon>
        <taxon>Mucilaginibacter</taxon>
    </lineage>
</organism>
<sequence>MTIQFEATTQQVKQLLNATNGVEGLDDVRTAIANNLADDDSQKGEVPAEGDNAVIKRSE</sequence>
<name>A0A563U2G9_9SPHI</name>
<keyword evidence="3" id="KW-1185">Reference proteome</keyword>
<dbReference type="RefSeq" id="WP_146271826.1">
    <property type="nucleotide sequence ID" value="NZ_VOEI01000004.1"/>
</dbReference>
<evidence type="ECO:0000313" key="3">
    <source>
        <dbReference type="Proteomes" id="UP000318010"/>
    </source>
</evidence>
<protein>
    <submittedName>
        <fullName evidence="2">Uncharacterized protein</fullName>
    </submittedName>
</protein>
<comment type="caution">
    <text evidence="2">The sequence shown here is derived from an EMBL/GenBank/DDBJ whole genome shotgun (WGS) entry which is preliminary data.</text>
</comment>
<evidence type="ECO:0000313" key="2">
    <source>
        <dbReference type="EMBL" id="TWR25389.1"/>
    </source>
</evidence>
<gene>
    <name evidence="2" type="ORF">FPZ42_12360</name>
</gene>
<accession>A0A563U2G9</accession>
<dbReference type="Proteomes" id="UP000318010">
    <property type="component" value="Unassembled WGS sequence"/>
</dbReference>
<dbReference type="AlphaFoldDB" id="A0A563U2G9"/>